<reference evidence="2" key="1">
    <citation type="submission" date="2023-05" db="EMBL/GenBank/DDBJ databases">
        <authorList>
            <person name="Stuckert A."/>
        </authorList>
    </citation>
    <scope>NUCLEOTIDE SEQUENCE</scope>
</reference>
<feature type="region of interest" description="Disordered" evidence="1">
    <location>
        <begin position="30"/>
        <end position="54"/>
    </location>
</feature>
<accession>A0ABN9D0N9</accession>
<feature type="non-terminal residue" evidence="2">
    <location>
        <position position="130"/>
    </location>
</feature>
<name>A0ABN9D0N9_9NEOB</name>
<proteinExistence type="predicted"/>
<protein>
    <submittedName>
        <fullName evidence="2">Uncharacterized protein</fullName>
    </submittedName>
</protein>
<feature type="compositionally biased region" description="Polar residues" evidence="1">
    <location>
        <begin position="32"/>
        <end position="44"/>
    </location>
</feature>
<gene>
    <name evidence="2" type="ORF">SPARVUS_LOCUS6028177</name>
</gene>
<organism evidence="2 3">
    <name type="scientific">Staurois parvus</name>
    <dbReference type="NCBI Taxonomy" id="386267"/>
    <lineage>
        <taxon>Eukaryota</taxon>
        <taxon>Metazoa</taxon>
        <taxon>Chordata</taxon>
        <taxon>Craniata</taxon>
        <taxon>Vertebrata</taxon>
        <taxon>Euteleostomi</taxon>
        <taxon>Amphibia</taxon>
        <taxon>Batrachia</taxon>
        <taxon>Anura</taxon>
        <taxon>Neobatrachia</taxon>
        <taxon>Ranoidea</taxon>
        <taxon>Ranidae</taxon>
        <taxon>Staurois</taxon>
    </lineage>
</organism>
<evidence type="ECO:0000313" key="3">
    <source>
        <dbReference type="Proteomes" id="UP001162483"/>
    </source>
</evidence>
<comment type="caution">
    <text evidence="2">The sequence shown here is derived from an EMBL/GenBank/DDBJ whole genome shotgun (WGS) entry which is preliminary data.</text>
</comment>
<evidence type="ECO:0000313" key="2">
    <source>
        <dbReference type="EMBL" id="CAI9565177.1"/>
    </source>
</evidence>
<dbReference type="Proteomes" id="UP001162483">
    <property type="component" value="Unassembled WGS sequence"/>
</dbReference>
<dbReference type="EMBL" id="CATNWA010013446">
    <property type="protein sequence ID" value="CAI9565177.1"/>
    <property type="molecule type" value="Genomic_DNA"/>
</dbReference>
<sequence length="130" mass="13489">MRVLPQLSSLRDCTADWSLGQQVAAYPWAGVSDSSSSPGTQQRMASRDTQPRTVCGLSQQQLSGHLAADSFQGHAATDNVRGPSAAALRTLSSGQGAGVLSRQACRLAGSDLWGLTLEEGGSCRAAETPT</sequence>
<evidence type="ECO:0000256" key="1">
    <source>
        <dbReference type="SAM" id="MobiDB-lite"/>
    </source>
</evidence>
<keyword evidence="3" id="KW-1185">Reference proteome</keyword>